<dbReference type="InterPro" id="IPR050570">
    <property type="entry name" value="Cell_wall_metabolism_enzyme"/>
</dbReference>
<dbReference type="InterPro" id="IPR036779">
    <property type="entry name" value="LysM_dom_sf"/>
</dbReference>
<comment type="similarity">
    <text evidence="1">Belongs to the E.coli NlpD/Haemophilus LppB family.</text>
</comment>
<reference evidence="3 4" key="1">
    <citation type="submission" date="2016-10" db="EMBL/GenBank/DDBJ databases">
        <authorList>
            <person name="de Groot N.N."/>
        </authorList>
    </citation>
    <scope>NUCLEOTIDE SEQUENCE [LARGE SCALE GENOMIC DNA]</scope>
    <source>
        <strain evidence="3 4">Nv1</strain>
    </source>
</reference>
<name>A0A1H7N3X3_9PROT</name>
<evidence type="ECO:0000256" key="1">
    <source>
        <dbReference type="ARBA" id="ARBA00038420"/>
    </source>
</evidence>
<dbReference type="Pfam" id="PF01476">
    <property type="entry name" value="LysM"/>
    <property type="match status" value="1"/>
</dbReference>
<protein>
    <submittedName>
        <fullName evidence="3">Lipoprotein NlpD</fullName>
    </submittedName>
</protein>
<dbReference type="AlphaFoldDB" id="A0A1H7N3X3"/>
<dbReference type="InterPro" id="IPR016047">
    <property type="entry name" value="M23ase_b-sheet_dom"/>
</dbReference>
<keyword evidence="3" id="KW-0449">Lipoprotein</keyword>
<dbReference type="GO" id="GO:0032153">
    <property type="term" value="C:cell division site"/>
    <property type="evidence" value="ECO:0007669"/>
    <property type="project" value="TreeGrafter"/>
</dbReference>
<evidence type="ECO:0000313" key="4">
    <source>
        <dbReference type="Proteomes" id="UP000198620"/>
    </source>
</evidence>
<evidence type="ECO:0000313" key="3">
    <source>
        <dbReference type="EMBL" id="SEL18272.1"/>
    </source>
</evidence>
<dbReference type="Gene3D" id="2.70.70.10">
    <property type="entry name" value="Glucose Permease (Domain IIA)"/>
    <property type="match status" value="1"/>
</dbReference>
<dbReference type="PANTHER" id="PTHR21666">
    <property type="entry name" value="PEPTIDASE-RELATED"/>
    <property type="match status" value="1"/>
</dbReference>
<dbReference type="CDD" id="cd00118">
    <property type="entry name" value="LysM"/>
    <property type="match status" value="1"/>
</dbReference>
<accession>A0A1H7N3X3</accession>
<feature type="domain" description="LysM" evidence="2">
    <location>
        <begin position="92"/>
        <end position="136"/>
    </location>
</feature>
<dbReference type="EMBL" id="FOBH01000006">
    <property type="protein sequence ID" value="SEL18272.1"/>
    <property type="molecule type" value="Genomic_DNA"/>
</dbReference>
<dbReference type="SUPFAM" id="SSF51261">
    <property type="entry name" value="Duplicated hybrid motif"/>
    <property type="match status" value="1"/>
</dbReference>
<evidence type="ECO:0000259" key="2">
    <source>
        <dbReference type="PROSITE" id="PS51782"/>
    </source>
</evidence>
<dbReference type="InterPro" id="IPR018392">
    <property type="entry name" value="LysM"/>
</dbReference>
<gene>
    <name evidence="3" type="ORF">SAMN05216387_10645</name>
</gene>
<dbReference type="Proteomes" id="UP000198620">
    <property type="component" value="Unassembled WGS sequence"/>
</dbReference>
<proteinExistence type="inferred from homology"/>
<organism evidence="3 4">
    <name type="scientific">Nitrosovibrio tenuis</name>
    <dbReference type="NCBI Taxonomy" id="1233"/>
    <lineage>
        <taxon>Bacteria</taxon>
        <taxon>Pseudomonadati</taxon>
        <taxon>Pseudomonadota</taxon>
        <taxon>Betaproteobacteria</taxon>
        <taxon>Nitrosomonadales</taxon>
        <taxon>Nitrosomonadaceae</taxon>
        <taxon>Nitrosovibrio</taxon>
    </lineage>
</organism>
<dbReference type="STRING" id="1233.SAMN05216387_10645"/>
<dbReference type="GO" id="GO:0004222">
    <property type="term" value="F:metalloendopeptidase activity"/>
    <property type="evidence" value="ECO:0007669"/>
    <property type="project" value="TreeGrafter"/>
</dbReference>
<dbReference type="PANTHER" id="PTHR21666:SF263">
    <property type="entry name" value="MUREIN HYDROLASE ACTIVATOR NLPD"/>
    <property type="match status" value="1"/>
</dbReference>
<dbReference type="InterPro" id="IPR011055">
    <property type="entry name" value="Dup_hybrid_motif"/>
</dbReference>
<sequence length="362" mass="38844">MRRTRIRQGHANSRVSSARVKMGCRLGSFTGKNFALTYGPSLLRPCLLLSLLITGCVSTQQPVPIIDRTTAEPQITVDTPGPTSEITVQRPKIHVVQKGDTLYSIALSNRVSQKDLAEWNNIHYPGAIHVGQQLYLSPPAELTQPSLFSLPQPASPSKAIATPGTLALSEAKPLSNTEKLKNQPKAFKLPYSEQAVAQLKGLADTPVAVLPAVAKADAMIEKNAEISVKPSTAEAVRNDDGVEWIWPTKGKVLEGFSESTKGIDISGKPGQAVTASAAGKVVYSGAGLRGYGKLIIIKHNNTYLSAYAHNNKILVKEGQAVAKGQKIAEMGNTDTDLVKLHFEIRKNGKPVDPLKHLPEVSG</sequence>
<dbReference type="CDD" id="cd12797">
    <property type="entry name" value="M23_peptidase"/>
    <property type="match status" value="1"/>
</dbReference>
<keyword evidence="4" id="KW-1185">Reference proteome</keyword>
<dbReference type="GO" id="GO:0009279">
    <property type="term" value="C:cell outer membrane"/>
    <property type="evidence" value="ECO:0007669"/>
    <property type="project" value="TreeGrafter"/>
</dbReference>
<dbReference type="Gene3D" id="3.10.350.10">
    <property type="entry name" value="LysM domain"/>
    <property type="match status" value="1"/>
</dbReference>
<dbReference type="SMART" id="SM00257">
    <property type="entry name" value="LysM"/>
    <property type="match status" value="1"/>
</dbReference>
<dbReference type="Pfam" id="PF01551">
    <property type="entry name" value="Peptidase_M23"/>
    <property type="match status" value="1"/>
</dbReference>
<dbReference type="PROSITE" id="PS51782">
    <property type="entry name" value="LYSM"/>
    <property type="match status" value="1"/>
</dbReference>